<evidence type="ECO:0008006" key="5">
    <source>
        <dbReference type="Google" id="ProtNLM"/>
    </source>
</evidence>
<dbReference type="GeneID" id="27139249"/>
<evidence type="ECO:0000259" key="1">
    <source>
        <dbReference type="Pfam" id="PF04289"/>
    </source>
</evidence>
<dbReference type="Pfam" id="PF20766">
    <property type="entry name" value="DUF447_C"/>
    <property type="match status" value="1"/>
</dbReference>
<dbReference type="OrthoDB" id="146030at2157"/>
<organism evidence="3 4">
    <name type="scientific">Thermococcus peptonophilus</name>
    <dbReference type="NCBI Taxonomy" id="53952"/>
    <lineage>
        <taxon>Archaea</taxon>
        <taxon>Methanobacteriati</taxon>
        <taxon>Methanobacteriota</taxon>
        <taxon>Thermococci</taxon>
        <taxon>Thermococcales</taxon>
        <taxon>Thermococcaceae</taxon>
        <taxon>Thermococcus</taxon>
    </lineage>
</organism>
<dbReference type="InterPro" id="IPR016733">
    <property type="entry name" value="UCP018747"/>
</dbReference>
<dbReference type="Gene3D" id="1.20.58.290">
    <property type="entry name" value="Hypothetical membrane protein ta0354_69_121"/>
    <property type="match status" value="1"/>
</dbReference>
<dbReference type="PIRSF" id="PIRSF018747">
    <property type="entry name" value="UCP018747"/>
    <property type="match status" value="1"/>
</dbReference>
<dbReference type="InterPro" id="IPR049288">
    <property type="entry name" value="DUF447_C"/>
</dbReference>
<evidence type="ECO:0000259" key="2">
    <source>
        <dbReference type="Pfam" id="PF20766"/>
    </source>
</evidence>
<proteinExistence type="predicted"/>
<dbReference type="InterPro" id="IPR007386">
    <property type="entry name" value="DUF447_N"/>
</dbReference>
<sequence>MMKLMREGQVYELLLVSKSNVTPVGVVRKGETLHFKLFPGKSFRDLLEHNRVALQMAWDAELLVKTALNLDVELSFESDGQYRWISNLPGWLGKVQCRRELWKDELGTTEVLKCEFFPEKELAGNVQQVPFTRADCILVEMAVLFTRYLVKPTSELKNKILDLYALYKHLGGNSDAVEYIVRHLD</sequence>
<dbReference type="Proteomes" id="UP000073604">
    <property type="component" value="Chromosome"/>
</dbReference>
<name>A0A142CT98_9EURY</name>
<dbReference type="STRING" id="53952.A0127_01845"/>
<dbReference type="InterPro" id="IPR012349">
    <property type="entry name" value="Split_barrel_FMN-bd"/>
</dbReference>
<evidence type="ECO:0000313" key="3">
    <source>
        <dbReference type="EMBL" id="AMQ18000.1"/>
    </source>
</evidence>
<dbReference type="AlphaFoldDB" id="A0A142CT98"/>
<feature type="domain" description="DUF447" evidence="2">
    <location>
        <begin position="133"/>
        <end position="181"/>
    </location>
</feature>
<dbReference type="KEGG" id="tpep:A0127_01845"/>
<accession>A0A142CT98</accession>
<protein>
    <recommendedName>
        <fullName evidence="5">DUF447 domain-containing protein</fullName>
    </recommendedName>
</protein>
<dbReference type="RefSeq" id="WP_062387244.1">
    <property type="nucleotide sequence ID" value="NZ_CP014750.1"/>
</dbReference>
<dbReference type="Gene3D" id="2.30.110.10">
    <property type="entry name" value="Electron Transport, Fmn-binding Protein, Chain A"/>
    <property type="match status" value="1"/>
</dbReference>
<dbReference type="SUPFAM" id="SSF50475">
    <property type="entry name" value="FMN-binding split barrel"/>
    <property type="match status" value="1"/>
</dbReference>
<reference evidence="4" key="1">
    <citation type="submission" date="2016-03" db="EMBL/GenBank/DDBJ databases">
        <authorList>
            <person name="Oger P.M."/>
        </authorList>
    </citation>
    <scope>NUCLEOTIDE SEQUENCE [LARGE SCALE GENOMIC DNA]</scope>
    <source>
        <strain evidence="4">OG-1</strain>
    </source>
</reference>
<feature type="domain" description="DUF447" evidence="1">
    <location>
        <begin position="11"/>
        <end position="121"/>
    </location>
</feature>
<dbReference type="Pfam" id="PF04289">
    <property type="entry name" value="DUF447_N"/>
    <property type="match status" value="1"/>
</dbReference>
<keyword evidence="4" id="KW-1185">Reference proteome</keyword>
<dbReference type="EMBL" id="CP014750">
    <property type="protein sequence ID" value="AMQ18000.1"/>
    <property type="molecule type" value="Genomic_DNA"/>
</dbReference>
<gene>
    <name evidence="3" type="ORF">A0127_01845</name>
</gene>
<evidence type="ECO:0000313" key="4">
    <source>
        <dbReference type="Proteomes" id="UP000073604"/>
    </source>
</evidence>